<sequence>MMRALLVTLLASILVLRCTAQPIDDHEAQAFYNRRMAALRQFETARALASPWNQEMSKRSPHQIEQRAALNSFKNCYFSPIQCVLMEKRRK</sequence>
<dbReference type="EMBL" id="CATQJA010000190">
    <property type="protein sequence ID" value="CAJ0558064.1"/>
    <property type="molecule type" value="Genomic_DNA"/>
</dbReference>
<dbReference type="EMBL" id="CATQJA010002574">
    <property type="protein sequence ID" value="CAJ0571624.1"/>
    <property type="molecule type" value="Genomic_DNA"/>
</dbReference>
<accession>A0AA36CNL7</accession>
<evidence type="ECO:0000313" key="3">
    <source>
        <dbReference type="EMBL" id="CAJ0571624.1"/>
    </source>
</evidence>
<feature type="signal peptide" evidence="1">
    <location>
        <begin position="1"/>
        <end position="20"/>
    </location>
</feature>
<feature type="chain" id="PRO_5041630105" evidence="1">
    <location>
        <begin position="21"/>
        <end position="91"/>
    </location>
</feature>
<evidence type="ECO:0000256" key="1">
    <source>
        <dbReference type="SAM" id="SignalP"/>
    </source>
</evidence>
<dbReference type="Proteomes" id="UP001177023">
    <property type="component" value="Unassembled WGS sequence"/>
</dbReference>
<reference evidence="3" key="1">
    <citation type="submission" date="2023-06" db="EMBL/GenBank/DDBJ databases">
        <authorList>
            <person name="Delattre M."/>
        </authorList>
    </citation>
    <scope>NUCLEOTIDE SEQUENCE</scope>
    <source>
        <strain evidence="3">AF72</strain>
    </source>
</reference>
<evidence type="ECO:0000313" key="2">
    <source>
        <dbReference type="EMBL" id="CAJ0558064.1"/>
    </source>
</evidence>
<keyword evidence="4" id="KW-1185">Reference proteome</keyword>
<feature type="non-terminal residue" evidence="3">
    <location>
        <position position="1"/>
    </location>
</feature>
<protein>
    <submittedName>
        <fullName evidence="3">Uncharacterized protein</fullName>
    </submittedName>
</protein>
<dbReference type="AlphaFoldDB" id="A0AA36CNL7"/>
<gene>
    <name evidence="3" type="ORF">MSPICULIGERA_LOCUS10026</name>
    <name evidence="2" type="ORF">MSPICULIGERA_LOCUS804</name>
</gene>
<evidence type="ECO:0000313" key="4">
    <source>
        <dbReference type="Proteomes" id="UP001177023"/>
    </source>
</evidence>
<proteinExistence type="predicted"/>
<comment type="caution">
    <text evidence="3">The sequence shown here is derived from an EMBL/GenBank/DDBJ whole genome shotgun (WGS) entry which is preliminary data.</text>
</comment>
<organism evidence="3 4">
    <name type="scientific">Mesorhabditis spiculigera</name>
    <dbReference type="NCBI Taxonomy" id="96644"/>
    <lineage>
        <taxon>Eukaryota</taxon>
        <taxon>Metazoa</taxon>
        <taxon>Ecdysozoa</taxon>
        <taxon>Nematoda</taxon>
        <taxon>Chromadorea</taxon>
        <taxon>Rhabditida</taxon>
        <taxon>Rhabditina</taxon>
        <taxon>Rhabditomorpha</taxon>
        <taxon>Rhabditoidea</taxon>
        <taxon>Rhabditidae</taxon>
        <taxon>Mesorhabditinae</taxon>
        <taxon>Mesorhabditis</taxon>
    </lineage>
</organism>
<name>A0AA36CNL7_9BILA</name>
<keyword evidence="1" id="KW-0732">Signal</keyword>